<dbReference type="EC" id="2.4.1.-" evidence="4"/>
<evidence type="ECO:0000256" key="4">
    <source>
        <dbReference type="RuleBase" id="RU362057"/>
    </source>
</evidence>
<dbReference type="FunFam" id="3.40.50.2000:FF:000060">
    <property type="entry name" value="Glycosyltransferase"/>
    <property type="match status" value="1"/>
</dbReference>
<dbReference type="OrthoDB" id="5835829at2759"/>
<dbReference type="GO" id="GO:0035251">
    <property type="term" value="F:UDP-glucosyltransferase activity"/>
    <property type="evidence" value="ECO:0000318"/>
    <property type="project" value="GO_Central"/>
</dbReference>
<dbReference type="PANTHER" id="PTHR11926:SF774">
    <property type="entry name" value="UDP-GLYCOSYLTRANSFERASE 85A1-RELATED"/>
    <property type="match status" value="1"/>
</dbReference>
<dbReference type="SUPFAM" id="SSF53756">
    <property type="entry name" value="UDP-Glycosyltransferase/glycogen phosphorylase"/>
    <property type="match status" value="1"/>
</dbReference>
<evidence type="ECO:0000313" key="6">
    <source>
        <dbReference type="Proteomes" id="UP000001514"/>
    </source>
</evidence>
<proteinExistence type="inferred from homology"/>
<dbReference type="PANTHER" id="PTHR11926">
    <property type="entry name" value="GLUCOSYL/GLUCURONOSYL TRANSFERASES"/>
    <property type="match status" value="1"/>
</dbReference>
<dbReference type="AlphaFoldDB" id="D8SCZ6"/>
<dbReference type="OMA" id="KYLMALE"/>
<dbReference type="PROSITE" id="PS00375">
    <property type="entry name" value="UDPGT"/>
    <property type="match status" value="1"/>
</dbReference>
<protein>
    <recommendedName>
        <fullName evidence="4">Glycosyltransferase</fullName>
        <ecNumber evidence="4">2.4.1.-</ecNumber>
    </recommendedName>
</protein>
<dbReference type="InterPro" id="IPR035595">
    <property type="entry name" value="UDP_glycos_trans_CS"/>
</dbReference>
<reference evidence="5 6" key="1">
    <citation type="journal article" date="2011" name="Science">
        <title>The Selaginella genome identifies genetic changes associated with the evolution of vascular plants.</title>
        <authorList>
            <person name="Banks J.A."/>
            <person name="Nishiyama T."/>
            <person name="Hasebe M."/>
            <person name="Bowman J.L."/>
            <person name="Gribskov M."/>
            <person name="dePamphilis C."/>
            <person name="Albert V.A."/>
            <person name="Aono N."/>
            <person name="Aoyama T."/>
            <person name="Ambrose B.A."/>
            <person name="Ashton N.W."/>
            <person name="Axtell M.J."/>
            <person name="Barker E."/>
            <person name="Barker M.S."/>
            <person name="Bennetzen J.L."/>
            <person name="Bonawitz N.D."/>
            <person name="Chapple C."/>
            <person name="Cheng C."/>
            <person name="Correa L.G."/>
            <person name="Dacre M."/>
            <person name="DeBarry J."/>
            <person name="Dreyer I."/>
            <person name="Elias M."/>
            <person name="Engstrom E.M."/>
            <person name="Estelle M."/>
            <person name="Feng L."/>
            <person name="Finet C."/>
            <person name="Floyd S.K."/>
            <person name="Frommer W.B."/>
            <person name="Fujita T."/>
            <person name="Gramzow L."/>
            <person name="Gutensohn M."/>
            <person name="Harholt J."/>
            <person name="Hattori M."/>
            <person name="Heyl A."/>
            <person name="Hirai T."/>
            <person name="Hiwatashi Y."/>
            <person name="Ishikawa M."/>
            <person name="Iwata M."/>
            <person name="Karol K.G."/>
            <person name="Koehler B."/>
            <person name="Kolukisaoglu U."/>
            <person name="Kubo M."/>
            <person name="Kurata T."/>
            <person name="Lalonde S."/>
            <person name="Li K."/>
            <person name="Li Y."/>
            <person name="Litt A."/>
            <person name="Lyons E."/>
            <person name="Manning G."/>
            <person name="Maruyama T."/>
            <person name="Michael T.P."/>
            <person name="Mikami K."/>
            <person name="Miyazaki S."/>
            <person name="Morinaga S."/>
            <person name="Murata T."/>
            <person name="Mueller-Roeber B."/>
            <person name="Nelson D.R."/>
            <person name="Obara M."/>
            <person name="Oguri Y."/>
            <person name="Olmstead R.G."/>
            <person name="Onodera N."/>
            <person name="Petersen B.L."/>
            <person name="Pils B."/>
            <person name="Prigge M."/>
            <person name="Rensing S.A."/>
            <person name="Riano-Pachon D.M."/>
            <person name="Roberts A.W."/>
            <person name="Sato Y."/>
            <person name="Scheller H.V."/>
            <person name="Schulz B."/>
            <person name="Schulz C."/>
            <person name="Shakirov E.V."/>
            <person name="Shibagaki N."/>
            <person name="Shinohara N."/>
            <person name="Shippen D.E."/>
            <person name="Soerensen I."/>
            <person name="Sotooka R."/>
            <person name="Sugimoto N."/>
            <person name="Sugita M."/>
            <person name="Sumikawa N."/>
            <person name="Tanurdzic M."/>
            <person name="Theissen G."/>
            <person name="Ulvskov P."/>
            <person name="Wakazuki S."/>
            <person name="Weng J.K."/>
            <person name="Willats W.W."/>
            <person name="Wipf D."/>
            <person name="Wolf P.G."/>
            <person name="Yang L."/>
            <person name="Zimmer A.D."/>
            <person name="Zhu Q."/>
            <person name="Mitros T."/>
            <person name="Hellsten U."/>
            <person name="Loque D."/>
            <person name="Otillar R."/>
            <person name="Salamov A."/>
            <person name="Schmutz J."/>
            <person name="Shapiro H."/>
            <person name="Lindquist E."/>
            <person name="Lucas S."/>
            <person name="Rokhsar D."/>
            <person name="Grigoriev I.V."/>
        </authorList>
    </citation>
    <scope>NUCLEOTIDE SEQUENCE [LARGE SCALE GENOMIC DNA]</scope>
</reference>
<dbReference type="EMBL" id="GL377612">
    <property type="protein sequence ID" value="EFJ17795.1"/>
    <property type="molecule type" value="Genomic_DNA"/>
</dbReference>
<comment type="similarity">
    <text evidence="1 3">Belongs to the UDP-glycosyltransferase family.</text>
</comment>
<keyword evidence="6" id="KW-1185">Reference proteome</keyword>
<dbReference type="InParanoid" id="D8SCZ6"/>
<evidence type="ECO:0000256" key="2">
    <source>
        <dbReference type="ARBA" id="ARBA00022679"/>
    </source>
</evidence>
<dbReference type="FunCoup" id="D8SCZ6">
    <property type="interactions" value="371"/>
</dbReference>
<dbReference type="Pfam" id="PF00201">
    <property type="entry name" value="UDPGT"/>
    <property type="match status" value="1"/>
</dbReference>
<gene>
    <name evidence="5" type="ORF">SELMODRAFT_22903</name>
</gene>
<keyword evidence="3" id="KW-0328">Glycosyltransferase</keyword>
<dbReference type="Proteomes" id="UP000001514">
    <property type="component" value="Unassembled WGS sequence"/>
</dbReference>
<dbReference type="Gene3D" id="3.40.50.2000">
    <property type="entry name" value="Glycogen Phosphorylase B"/>
    <property type="match status" value="2"/>
</dbReference>
<sequence length="450" mass="50273">MDSQQAHILAFPFPAQGHINPMMLLCRKFASMGIVITFLNIRSRHNNLEEGDDQFRFVSILDECLPTGRLGNNVMKYLMALEEGMRGEFEQIVADLTADSSRPPLTCILSDAFMSWTHDVASKFGICRAALWTSSATWALLSLRIPLLRDNGVLPVNGIRSSKILDFVPGLPPIPARFLPETLQPDEKDPDFRLRIRRNSVMQKDAWVLLNSVYEMEPLQLEELASSDNLHFITVGPLQCLMQPSKEHASQWQQDRSCLEWLDKQAPGSVVYISFGSLAILSYDQVEEILTGMEKSGHAFLWVIRLDLFEGEEIRAKFLEKISLIDRGIVIPWAPQLEVLQHRSVGAFLTHSGWNSVMEALAAGVPLLCKPCFADQILNTALVVDHIKAGLRATKPDDDKEVSSSRIHEVVSFAMGDDGAELRERVKRLGQTLAEAAEHGGSSLLNLQAF</sequence>
<dbReference type="Gramene" id="EFJ17795">
    <property type="protein sequence ID" value="EFJ17795"/>
    <property type="gene ID" value="SELMODRAFT_22903"/>
</dbReference>
<feature type="non-terminal residue" evidence="5">
    <location>
        <position position="450"/>
    </location>
</feature>
<accession>D8SCZ6</accession>
<evidence type="ECO:0000313" key="5">
    <source>
        <dbReference type="EMBL" id="EFJ17795.1"/>
    </source>
</evidence>
<dbReference type="CDD" id="cd03784">
    <property type="entry name" value="GT1_Gtf-like"/>
    <property type="match status" value="1"/>
</dbReference>
<dbReference type="eggNOG" id="KOG1192">
    <property type="taxonomic scope" value="Eukaryota"/>
</dbReference>
<name>D8SCZ6_SELML</name>
<dbReference type="KEGG" id="smo:SELMODRAFT_22903"/>
<evidence type="ECO:0000256" key="1">
    <source>
        <dbReference type="ARBA" id="ARBA00009995"/>
    </source>
</evidence>
<keyword evidence="2 3" id="KW-0808">Transferase</keyword>
<dbReference type="HOGENOM" id="CLU_001724_0_2_1"/>
<evidence type="ECO:0000256" key="3">
    <source>
        <dbReference type="RuleBase" id="RU003718"/>
    </source>
</evidence>
<dbReference type="InterPro" id="IPR002213">
    <property type="entry name" value="UDP_glucos_trans"/>
</dbReference>
<organism evidence="6">
    <name type="scientific">Selaginella moellendorffii</name>
    <name type="common">Spikemoss</name>
    <dbReference type="NCBI Taxonomy" id="88036"/>
    <lineage>
        <taxon>Eukaryota</taxon>
        <taxon>Viridiplantae</taxon>
        <taxon>Streptophyta</taxon>
        <taxon>Embryophyta</taxon>
        <taxon>Tracheophyta</taxon>
        <taxon>Lycopodiopsida</taxon>
        <taxon>Selaginellales</taxon>
        <taxon>Selaginellaceae</taxon>
        <taxon>Selaginella</taxon>
    </lineage>
</organism>